<keyword evidence="1" id="KW-0238">DNA-binding</keyword>
<gene>
    <name evidence="3" type="ORF">HMPREF9140_01727</name>
</gene>
<dbReference type="InterPro" id="IPR000551">
    <property type="entry name" value="MerR-type_HTH_dom"/>
</dbReference>
<evidence type="ECO:0000259" key="2">
    <source>
        <dbReference type="PROSITE" id="PS50937"/>
    </source>
</evidence>
<dbReference type="AlphaFoldDB" id="H1Q489"/>
<dbReference type="InterPro" id="IPR047057">
    <property type="entry name" value="MerR_fam"/>
</dbReference>
<dbReference type="HOGENOM" id="CLU_045945_5_0_10"/>
<dbReference type="PATRIC" id="fig|883158.3.peg.1727"/>
<dbReference type="SMART" id="SM00422">
    <property type="entry name" value="HTH_MERR"/>
    <property type="match status" value="1"/>
</dbReference>
<keyword evidence="4" id="KW-1185">Reference proteome</keyword>
<accession>H1Q489</accession>
<dbReference type="STRING" id="883158.HMPREF9140_01727"/>
<dbReference type="Pfam" id="PF13411">
    <property type="entry name" value="MerR_1"/>
    <property type="match status" value="1"/>
</dbReference>
<dbReference type="eggNOG" id="COG0789">
    <property type="taxonomic scope" value="Bacteria"/>
</dbReference>
<evidence type="ECO:0000256" key="1">
    <source>
        <dbReference type="ARBA" id="ARBA00023125"/>
    </source>
</evidence>
<dbReference type="GO" id="GO:0003677">
    <property type="term" value="F:DNA binding"/>
    <property type="evidence" value="ECO:0007669"/>
    <property type="project" value="UniProtKB-KW"/>
</dbReference>
<protein>
    <recommendedName>
        <fullName evidence="2">HTH merR-type domain-containing protein</fullName>
    </recommendedName>
</protein>
<dbReference type="Gene3D" id="1.10.1660.10">
    <property type="match status" value="1"/>
</dbReference>
<proteinExistence type="predicted"/>
<dbReference type="PANTHER" id="PTHR30204">
    <property type="entry name" value="REDOX-CYCLING DRUG-SENSING TRANSCRIPTIONAL ACTIVATOR SOXR"/>
    <property type="match status" value="1"/>
</dbReference>
<sequence length="112" mass="13280">MAIQSRKLYYSIAEVSKMLNVASSQLRYWESEFPHIRPKTNARGVRRYTEANIEDLKLIYNLIKVRGFRISAARKIVYAKRGEASNKQKLIERLIFVRDELQELKRHLDQLV</sequence>
<dbReference type="SUPFAM" id="SSF46955">
    <property type="entry name" value="Putative DNA-binding domain"/>
    <property type="match status" value="1"/>
</dbReference>
<feature type="domain" description="HTH merR-type" evidence="2">
    <location>
        <begin position="9"/>
        <end position="79"/>
    </location>
</feature>
<dbReference type="EMBL" id="AGWK01000045">
    <property type="protein sequence ID" value="EHO67870.1"/>
    <property type="molecule type" value="Genomic_DNA"/>
</dbReference>
<name>H1Q489_9BACT</name>
<reference evidence="3 4" key="1">
    <citation type="submission" date="2011-12" db="EMBL/GenBank/DDBJ databases">
        <title>The Genome Sequence of Prevotella micans F0438.</title>
        <authorList>
            <consortium name="The Broad Institute Genome Sequencing Platform"/>
            <person name="Earl A."/>
            <person name="Ward D."/>
            <person name="Feldgarden M."/>
            <person name="Gevers D."/>
            <person name="Izard J."/>
            <person name="Baranova O.V."/>
            <person name="Blanton J.M."/>
            <person name="Wade W.G."/>
            <person name="Dewhirst F.E."/>
            <person name="Young S.K."/>
            <person name="Zeng Q."/>
            <person name="Gargeya S."/>
            <person name="Fitzgerald M."/>
            <person name="Haas B."/>
            <person name="Abouelleil A."/>
            <person name="Alvarado L."/>
            <person name="Arachchi H.M."/>
            <person name="Berlin A."/>
            <person name="Chapman S.B."/>
            <person name="Gearin G."/>
            <person name="Goldberg J."/>
            <person name="Griggs A."/>
            <person name="Gujja S."/>
            <person name="Hansen M."/>
            <person name="Heiman D."/>
            <person name="Howarth C."/>
            <person name="Larimer J."/>
            <person name="Lui A."/>
            <person name="MacDonald P.J.P."/>
            <person name="McCowen C."/>
            <person name="Montmayeur A."/>
            <person name="Murphy C."/>
            <person name="Neiman D."/>
            <person name="Pearson M."/>
            <person name="Priest M."/>
            <person name="Roberts A."/>
            <person name="Saif S."/>
            <person name="Shea T."/>
            <person name="Sisk P."/>
            <person name="Stolte C."/>
            <person name="Sykes S."/>
            <person name="Wortman J."/>
            <person name="Nusbaum C."/>
            <person name="Birren B."/>
        </authorList>
    </citation>
    <scope>NUCLEOTIDE SEQUENCE [LARGE SCALE GENOMIC DNA]</scope>
    <source>
        <strain evidence="3 4">F0438</strain>
    </source>
</reference>
<dbReference type="RefSeq" id="WP_006953258.1">
    <property type="nucleotide sequence ID" value="NZ_JH594523.1"/>
</dbReference>
<dbReference type="GO" id="GO:0003700">
    <property type="term" value="F:DNA-binding transcription factor activity"/>
    <property type="evidence" value="ECO:0007669"/>
    <property type="project" value="InterPro"/>
</dbReference>
<dbReference type="InterPro" id="IPR009061">
    <property type="entry name" value="DNA-bd_dom_put_sf"/>
</dbReference>
<evidence type="ECO:0000313" key="4">
    <source>
        <dbReference type="Proteomes" id="UP000016023"/>
    </source>
</evidence>
<dbReference type="PANTHER" id="PTHR30204:SF15">
    <property type="entry name" value="BLL5018 PROTEIN"/>
    <property type="match status" value="1"/>
</dbReference>
<comment type="caution">
    <text evidence="3">The sequence shown here is derived from an EMBL/GenBank/DDBJ whole genome shotgun (WGS) entry which is preliminary data.</text>
</comment>
<dbReference type="Proteomes" id="UP000016023">
    <property type="component" value="Unassembled WGS sequence"/>
</dbReference>
<organism evidence="3 4">
    <name type="scientific">Prevotella micans F0438</name>
    <dbReference type="NCBI Taxonomy" id="883158"/>
    <lineage>
        <taxon>Bacteria</taxon>
        <taxon>Pseudomonadati</taxon>
        <taxon>Bacteroidota</taxon>
        <taxon>Bacteroidia</taxon>
        <taxon>Bacteroidales</taxon>
        <taxon>Prevotellaceae</taxon>
        <taxon>Prevotella</taxon>
    </lineage>
</organism>
<evidence type="ECO:0000313" key="3">
    <source>
        <dbReference type="EMBL" id="EHO67870.1"/>
    </source>
</evidence>
<dbReference type="PROSITE" id="PS50937">
    <property type="entry name" value="HTH_MERR_2"/>
    <property type="match status" value="1"/>
</dbReference>